<comment type="caution">
    <text evidence="1">The sequence shown here is derived from an EMBL/GenBank/DDBJ whole genome shotgun (WGS) entry which is preliminary data.</text>
</comment>
<dbReference type="EMBL" id="JAFNEN010006320">
    <property type="protein sequence ID" value="KAG8156116.1"/>
    <property type="molecule type" value="Genomic_DNA"/>
</dbReference>
<proteinExistence type="predicted"/>
<protein>
    <submittedName>
        <fullName evidence="1">Uncharacterized protein</fullName>
    </submittedName>
</protein>
<reference evidence="1 2" key="1">
    <citation type="journal article" date="2022" name="Nat. Ecol. Evol.">
        <title>A masculinizing supergene underlies an exaggerated male reproductive morph in a spider.</title>
        <authorList>
            <person name="Hendrickx F."/>
            <person name="De Corte Z."/>
            <person name="Sonet G."/>
            <person name="Van Belleghem S.M."/>
            <person name="Kostlbacher S."/>
            <person name="Vangestel C."/>
        </authorList>
    </citation>
    <scope>NUCLEOTIDE SEQUENCE [LARGE SCALE GENOMIC DNA]</scope>
    <source>
        <strain evidence="1">W744_W776</strain>
    </source>
</reference>
<organism evidence="1 2">
    <name type="scientific">Oedothorax gibbosus</name>
    <dbReference type="NCBI Taxonomy" id="931172"/>
    <lineage>
        <taxon>Eukaryota</taxon>
        <taxon>Metazoa</taxon>
        <taxon>Ecdysozoa</taxon>
        <taxon>Arthropoda</taxon>
        <taxon>Chelicerata</taxon>
        <taxon>Arachnida</taxon>
        <taxon>Araneae</taxon>
        <taxon>Araneomorphae</taxon>
        <taxon>Entelegynae</taxon>
        <taxon>Araneoidea</taxon>
        <taxon>Linyphiidae</taxon>
        <taxon>Erigoninae</taxon>
        <taxon>Oedothorax</taxon>
    </lineage>
</organism>
<dbReference type="AlphaFoldDB" id="A0AAV6TDT6"/>
<evidence type="ECO:0000313" key="1">
    <source>
        <dbReference type="EMBL" id="KAG8156116.1"/>
    </source>
</evidence>
<keyword evidence="2" id="KW-1185">Reference proteome</keyword>
<gene>
    <name evidence="1" type="ORF">JTE90_007794</name>
</gene>
<accession>A0AAV6TDT6</accession>
<feature type="non-terminal residue" evidence="1">
    <location>
        <position position="1"/>
    </location>
</feature>
<dbReference type="Proteomes" id="UP000827092">
    <property type="component" value="Unassembled WGS sequence"/>
</dbReference>
<evidence type="ECO:0000313" key="2">
    <source>
        <dbReference type="Proteomes" id="UP000827092"/>
    </source>
</evidence>
<sequence length="303" mass="33598">YVLVTRRYCCTLGEPCCGYGVQDRDEITAILPSVFSKRPTEAALLDPARERGAFRRSNRASLSPDEPIQGATTTLTRGKKITLSPGVLRRLPSSSVGGFVIRRRGALCRLSGPSRRVSGLGNININRHSLSVVRETRLREHSFVRFGDVSLRNGFLRSLLRDALTDLMVVQLLFMRWNAFSSFRSLKAHHLSHLATTTKICTRWRAPGGLIPALQNAQRNHLRPSYSCGVKPPRGKLCRAARNRWPNAGGVIHFTGLVCFRSVIVISTPYGANSDFHGHRPTVLEQPTPFSGVLMSVLACWTP</sequence>
<name>A0AAV6TDT6_9ARAC</name>